<gene>
    <name evidence="1" type="ORF">DSM5745_06059</name>
</gene>
<reference evidence="1 2" key="1">
    <citation type="journal article" date="2018" name="IMA Fungus">
        <title>IMA Genome-F 9: Draft genome sequence of Annulohypoxylon stygium, Aspergillus mulundensis, Berkeleyomyces basicola (syn. Thielaviopsis basicola), Ceratocystis smalleyi, two Cercospora beticola strains, Coleophoma cylindrospora, Fusarium fracticaudum, Phialophora cf. hyalina, and Morchella septimelata.</title>
        <authorList>
            <person name="Wingfield B.D."/>
            <person name="Bills G.F."/>
            <person name="Dong Y."/>
            <person name="Huang W."/>
            <person name="Nel W.J."/>
            <person name="Swalarsk-Parry B.S."/>
            <person name="Vaghefi N."/>
            <person name="Wilken P.M."/>
            <person name="An Z."/>
            <person name="de Beer Z.W."/>
            <person name="De Vos L."/>
            <person name="Chen L."/>
            <person name="Duong T.A."/>
            <person name="Gao Y."/>
            <person name="Hammerbacher A."/>
            <person name="Kikkert J.R."/>
            <person name="Li Y."/>
            <person name="Li H."/>
            <person name="Li K."/>
            <person name="Li Q."/>
            <person name="Liu X."/>
            <person name="Ma X."/>
            <person name="Naidoo K."/>
            <person name="Pethybridge S.J."/>
            <person name="Sun J."/>
            <person name="Steenkamp E.T."/>
            <person name="van der Nest M.A."/>
            <person name="van Wyk S."/>
            <person name="Wingfield M.J."/>
            <person name="Xiong C."/>
            <person name="Yue Q."/>
            <person name="Zhang X."/>
        </authorList>
    </citation>
    <scope>NUCLEOTIDE SEQUENCE [LARGE SCALE GENOMIC DNA]</scope>
    <source>
        <strain evidence="1 2">DSM 5745</strain>
    </source>
</reference>
<proteinExistence type="predicted"/>
<dbReference type="EMBL" id="PVWQ01000006">
    <property type="protein sequence ID" value="RDW79207.1"/>
    <property type="molecule type" value="Genomic_DNA"/>
</dbReference>
<evidence type="ECO:0000313" key="1">
    <source>
        <dbReference type="EMBL" id="RDW79207.1"/>
    </source>
</evidence>
<dbReference type="GeneID" id="38116429"/>
<protein>
    <submittedName>
        <fullName evidence="1">Uncharacterized protein</fullName>
    </submittedName>
</protein>
<name>A0A3D8RYS0_9EURO</name>
<dbReference type="RefSeq" id="XP_026603907.1">
    <property type="nucleotide sequence ID" value="XM_026748075.1"/>
</dbReference>
<accession>A0A3D8RYS0</accession>
<dbReference type="OrthoDB" id="5275938at2759"/>
<keyword evidence="2" id="KW-1185">Reference proteome</keyword>
<dbReference type="AlphaFoldDB" id="A0A3D8RYS0"/>
<organism evidence="1 2">
    <name type="scientific">Aspergillus mulundensis</name>
    <dbReference type="NCBI Taxonomy" id="1810919"/>
    <lineage>
        <taxon>Eukaryota</taxon>
        <taxon>Fungi</taxon>
        <taxon>Dikarya</taxon>
        <taxon>Ascomycota</taxon>
        <taxon>Pezizomycotina</taxon>
        <taxon>Eurotiomycetes</taxon>
        <taxon>Eurotiomycetidae</taxon>
        <taxon>Eurotiales</taxon>
        <taxon>Aspergillaceae</taxon>
        <taxon>Aspergillus</taxon>
        <taxon>Aspergillus subgen. Nidulantes</taxon>
    </lineage>
</organism>
<evidence type="ECO:0000313" key="2">
    <source>
        <dbReference type="Proteomes" id="UP000256690"/>
    </source>
</evidence>
<dbReference type="Proteomes" id="UP000256690">
    <property type="component" value="Unassembled WGS sequence"/>
</dbReference>
<sequence>MFASQFKEGLALSKHGHLELPLPEDDPRVLKIFCEVSHHQAGMIPNDPTPEFLRRISVFIDKFTTISRALLINITFCLTDWESARGGGASVIPNSIVYELEDKLRLLAKVTENALTHDLAKLSTAASYSCLSVTNFVGAYAIILARRGIMPGSEPFRAKSFTEVVGAASEFPIEEYRQCLYHDDDDSCCDLLLGSELSSNLQARIVKAGEEVKAF</sequence>
<comment type="caution">
    <text evidence="1">The sequence shown here is derived from an EMBL/GenBank/DDBJ whole genome shotgun (WGS) entry which is preliminary data.</text>
</comment>